<reference evidence="1" key="1">
    <citation type="submission" date="2022-08" db="UniProtKB">
        <authorList>
            <consortium name="EnsemblMetazoa"/>
        </authorList>
    </citation>
    <scope>IDENTIFICATION</scope>
    <source>
        <strain evidence="1">Dongola</strain>
    </source>
</reference>
<dbReference type="AlphaFoldDB" id="A0A182IFL3"/>
<accession>A0A182IFL3</accession>
<dbReference type="Proteomes" id="UP000075840">
    <property type="component" value="Unassembled WGS sequence"/>
</dbReference>
<sequence>MRLDCEKTKSCNWCMCVRKQTHTLICKYTPPPSSPADNRTQMDKLKSTQSVQRKETQLVCYKWIHYVHYKYVKNRKKLLSKLLIC</sequence>
<dbReference type="VEuPathDB" id="VectorBase:AARA014278"/>
<keyword evidence="2" id="KW-1185">Reference proteome</keyword>
<name>A0A182IFL3_ANOAR</name>
<evidence type="ECO:0000313" key="1">
    <source>
        <dbReference type="EnsemblMetazoa" id="AARA014278-PA"/>
    </source>
</evidence>
<dbReference type="EnsemblMetazoa" id="AARA014278-RA">
    <property type="protein sequence ID" value="AARA014278-PA"/>
    <property type="gene ID" value="AARA014278"/>
</dbReference>
<proteinExistence type="predicted"/>
<organism evidence="1 2">
    <name type="scientific">Anopheles arabiensis</name>
    <name type="common">Mosquito</name>
    <dbReference type="NCBI Taxonomy" id="7173"/>
    <lineage>
        <taxon>Eukaryota</taxon>
        <taxon>Metazoa</taxon>
        <taxon>Ecdysozoa</taxon>
        <taxon>Arthropoda</taxon>
        <taxon>Hexapoda</taxon>
        <taxon>Insecta</taxon>
        <taxon>Pterygota</taxon>
        <taxon>Neoptera</taxon>
        <taxon>Endopterygota</taxon>
        <taxon>Diptera</taxon>
        <taxon>Nematocera</taxon>
        <taxon>Culicoidea</taxon>
        <taxon>Culicidae</taxon>
        <taxon>Anophelinae</taxon>
        <taxon>Anopheles</taxon>
    </lineage>
</organism>
<protein>
    <submittedName>
        <fullName evidence="1">Uncharacterized protein</fullName>
    </submittedName>
</protein>
<evidence type="ECO:0000313" key="2">
    <source>
        <dbReference type="Proteomes" id="UP000075840"/>
    </source>
</evidence>
<dbReference type="EMBL" id="APCN01002894">
    <property type="status" value="NOT_ANNOTATED_CDS"/>
    <property type="molecule type" value="Genomic_DNA"/>
</dbReference>